<proteinExistence type="predicted"/>
<evidence type="ECO:0000313" key="9">
    <source>
        <dbReference type="Proteomes" id="UP000266841"/>
    </source>
</evidence>
<evidence type="ECO:0000313" key="8">
    <source>
        <dbReference type="EMBL" id="EJK72254.1"/>
    </source>
</evidence>
<dbReference type="SMART" id="SM00664">
    <property type="entry name" value="DoH"/>
    <property type="match status" value="1"/>
</dbReference>
<dbReference type="AlphaFoldDB" id="K0T574"/>
<comment type="subcellular location">
    <subcellularLocation>
        <location evidence="1">Membrane</location>
    </subcellularLocation>
</comment>
<evidence type="ECO:0000259" key="7">
    <source>
        <dbReference type="PROSITE" id="PS50836"/>
    </source>
</evidence>
<keyword evidence="3 6" id="KW-0732">Signal</keyword>
<feature type="region of interest" description="Disordered" evidence="5">
    <location>
        <begin position="180"/>
        <end position="208"/>
    </location>
</feature>
<name>K0T574_THAOC</name>
<comment type="caution">
    <text evidence="8">The sequence shown here is derived from an EMBL/GenBank/DDBJ whole genome shotgun (WGS) entry which is preliminary data.</text>
</comment>
<organism evidence="8 9">
    <name type="scientific">Thalassiosira oceanica</name>
    <name type="common">Marine diatom</name>
    <dbReference type="NCBI Taxonomy" id="159749"/>
    <lineage>
        <taxon>Eukaryota</taxon>
        <taxon>Sar</taxon>
        <taxon>Stramenopiles</taxon>
        <taxon>Ochrophyta</taxon>
        <taxon>Bacillariophyta</taxon>
        <taxon>Coscinodiscophyceae</taxon>
        <taxon>Thalassiosirophycidae</taxon>
        <taxon>Thalassiosirales</taxon>
        <taxon>Thalassiosiraceae</taxon>
        <taxon>Thalassiosira</taxon>
    </lineage>
</organism>
<evidence type="ECO:0000256" key="1">
    <source>
        <dbReference type="ARBA" id="ARBA00004370"/>
    </source>
</evidence>
<evidence type="ECO:0000256" key="4">
    <source>
        <dbReference type="ARBA" id="ARBA00023136"/>
    </source>
</evidence>
<gene>
    <name evidence="8" type="ORF">THAOC_06229</name>
</gene>
<sequence>MKLLLISLVTFHALAVNDADAIAVGDEVCLTGYMMDQFCIDRGTFLDDPDTETLKFPEKHSFHCLLDVPVCQQGGYTVLGPKNEDTGEHCIGYRIHSDETQKVLDTGFALGNGVADNGYCTGCTGDDSAPSFGWVATVKGIVLEMGEENGVNALASPVIGSIEILDNTVECETYIEPPTCGRSIESVPAEPPTQSSQEEPVPAPVPTAPTPDVVDCVAQFCDADLTDGYTMKYKINVPPDTSKEECVGCTMSVEMYYDGDAWIALGFSTDGQMVGSDAVIGIPGSGVSKYVMAGKTVSQVTEMPESQQTLTDSSVEFDGQQTVMKFTKIMDEPDEVPIVVGDNMFLWAYGSSPTLGYHAGRASFALDLSIGSETSGMDDAVSVGDEVCITGYMMDQLPVCQQGGYTVLGPKNEDTGEHCIGYRIHSDETQKVLDTGFALGNGVADNGYCTGCTGDDSAQSFGWVATVKGVVLAMGEENGANALASPVIGSIEILDNTVECETYIDPPTCGRSMGSVPAEPVPAPVPAAPVMDDAIAVGDEVCLTGYMMDQFPRCQQSGYTVLGPKNEDTGEHCIGYRIHSDDSKKVVETGFALGNGVADNGYCSGCTGDDSAPSFGWMATVKGIVLELGQENGVNALASPLIGSIEILDSTVECETYIEPPTCGRSVESVDCSAQFCDAVLADGYTMKYKINVPPDTSKEECAGCTMSVEMYYDGDAWIALGFSTDGQMVGSDAVM</sequence>
<dbReference type="Proteomes" id="UP000266841">
    <property type="component" value="Unassembled WGS sequence"/>
</dbReference>
<evidence type="ECO:0000256" key="3">
    <source>
        <dbReference type="ARBA" id="ARBA00022729"/>
    </source>
</evidence>
<evidence type="ECO:0000256" key="5">
    <source>
        <dbReference type="SAM" id="MobiDB-lite"/>
    </source>
</evidence>
<dbReference type="PROSITE" id="PS50836">
    <property type="entry name" value="DOMON"/>
    <property type="match status" value="2"/>
</dbReference>
<dbReference type="CDD" id="cd09631">
    <property type="entry name" value="DOMON_DOH"/>
    <property type="match status" value="1"/>
</dbReference>
<feature type="domain" description="DOMON" evidence="7">
    <location>
        <begin position="227"/>
        <end position="350"/>
    </location>
</feature>
<keyword evidence="2" id="KW-0813">Transport</keyword>
<feature type="chain" id="PRO_5003841610" description="DOMON domain-containing protein" evidence="6">
    <location>
        <begin position="20"/>
        <end position="736"/>
    </location>
</feature>
<dbReference type="PANTHER" id="PTHR23130">
    <property type="entry name" value="CYTOCHROME B561 AND DOMON DOMAIN-CONTAINING PROTEIN"/>
    <property type="match status" value="1"/>
</dbReference>
<dbReference type="Pfam" id="PF03351">
    <property type="entry name" value="DOMON"/>
    <property type="match status" value="1"/>
</dbReference>
<feature type="domain" description="DOMON" evidence="7">
    <location>
        <begin position="683"/>
        <end position="736"/>
    </location>
</feature>
<evidence type="ECO:0000256" key="2">
    <source>
        <dbReference type="ARBA" id="ARBA00022448"/>
    </source>
</evidence>
<feature type="signal peptide" evidence="6">
    <location>
        <begin position="1"/>
        <end position="19"/>
    </location>
</feature>
<dbReference type="OrthoDB" id="196778at2759"/>
<protein>
    <recommendedName>
        <fullName evidence="7">DOMON domain-containing protein</fullName>
    </recommendedName>
</protein>
<keyword evidence="9" id="KW-1185">Reference proteome</keyword>
<reference evidence="8 9" key="1">
    <citation type="journal article" date="2012" name="Genome Biol.">
        <title>Genome and low-iron response of an oceanic diatom adapted to chronic iron limitation.</title>
        <authorList>
            <person name="Lommer M."/>
            <person name="Specht M."/>
            <person name="Roy A.S."/>
            <person name="Kraemer L."/>
            <person name="Andreson R."/>
            <person name="Gutowska M.A."/>
            <person name="Wolf J."/>
            <person name="Bergner S.V."/>
            <person name="Schilhabel M.B."/>
            <person name="Klostermeier U.C."/>
            <person name="Beiko R.G."/>
            <person name="Rosenstiel P."/>
            <person name="Hippler M."/>
            <person name="Laroche J."/>
        </authorList>
    </citation>
    <scope>NUCLEOTIDE SEQUENCE [LARGE SCALE GENOMIC DNA]</scope>
    <source>
        <strain evidence="8 9">CCMP1005</strain>
    </source>
</reference>
<dbReference type="InterPro" id="IPR045266">
    <property type="entry name" value="DOH_DOMON"/>
</dbReference>
<keyword evidence="4" id="KW-0472">Membrane</keyword>
<dbReference type="EMBL" id="AGNL01006125">
    <property type="protein sequence ID" value="EJK72254.1"/>
    <property type="molecule type" value="Genomic_DNA"/>
</dbReference>
<accession>K0T574</accession>
<dbReference type="GO" id="GO:0016020">
    <property type="term" value="C:membrane"/>
    <property type="evidence" value="ECO:0007669"/>
    <property type="project" value="UniProtKB-SubCell"/>
</dbReference>
<evidence type="ECO:0000256" key="6">
    <source>
        <dbReference type="SAM" id="SignalP"/>
    </source>
</evidence>
<dbReference type="InterPro" id="IPR005018">
    <property type="entry name" value="DOMON_domain"/>
</dbReference>
<dbReference type="PANTHER" id="PTHR23130:SF171">
    <property type="entry name" value="OS01G0895300 PROTEIN"/>
    <property type="match status" value="1"/>
</dbReference>